<dbReference type="AlphaFoldDB" id="A0A9E7G341"/>
<dbReference type="OrthoDB" id="10635148at2759"/>
<dbReference type="EMBL" id="CP097507">
    <property type="protein sequence ID" value="URE07981.1"/>
    <property type="molecule type" value="Genomic_DNA"/>
</dbReference>
<keyword evidence="2" id="KW-1185">Reference proteome</keyword>
<dbReference type="Proteomes" id="UP001055439">
    <property type="component" value="Chromosome 5"/>
</dbReference>
<gene>
    <name evidence="1" type="ORF">MUK42_21412</name>
</gene>
<accession>A0A9E7G341</accession>
<proteinExistence type="predicted"/>
<name>A0A9E7G341_9LILI</name>
<organism evidence="1 2">
    <name type="scientific">Musa troglodytarum</name>
    <name type="common">fe'i banana</name>
    <dbReference type="NCBI Taxonomy" id="320322"/>
    <lineage>
        <taxon>Eukaryota</taxon>
        <taxon>Viridiplantae</taxon>
        <taxon>Streptophyta</taxon>
        <taxon>Embryophyta</taxon>
        <taxon>Tracheophyta</taxon>
        <taxon>Spermatophyta</taxon>
        <taxon>Magnoliopsida</taxon>
        <taxon>Liliopsida</taxon>
        <taxon>Zingiberales</taxon>
        <taxon>Musaceae</taxon>
        <taxon>Musa</taxon>
    </lineage>
</organism>
<sequence>MSPLIGETPIFTAAAVDPARGALRLVVVAIAPAGGAIAEIFDQVIEKKFSDSDLILVVPCRLISDLVIVIVSAIINDITFSCLGQPVYVVESCQKA</sequence>
<reference evidence="1" key="1">
    <citation type="submission" date="2022-05" db="EMBL/GenBank/DDBJ databases">
        <title>The Musa troglodytarum L. genome provides insights into the mechanism of non-climacteric behaviour and enrichment of carotenoids.</title>
        <authorList>
            <person name="Wang J."/>
        </authorList>
    </citation>
    <scope>NUCLEOTIDE SEQUENCE</scope>
    <source>
        <tissue evidence="1">Leaf</tissue>
    </source>
</reference>
<evidence type="ECO:0000313" key="2">
    <source>
        <dbReference type="Proteomes" id="UP001055439"/>
    </source>
</evidence>
<protein>
    <submittedName>
        <fullName evidence="1">Uncharacterized protein</fullName>
    </submittedName>
</protein>
<evidence type="ECO:0000313" key="1">
    <source>
        <dbReference type="EMBL" id="URE07981.1"/>
    </source>
</evidence>